<evidence type="ECO:0000313" key="3">
    <source>
        <dbReference type="Proteomes" id="UP000035540"/>
    </source>
</evidence>
<organism evidence="2 3">
    <name type="scientific">Corynebacterium testudinoris</name>
    <dbReference type="NCBI Taxonomy" id="136857"/>
    <lineage>
        <taxon>Bacteria</taxon>
        <taxon>Bacillati</taxon>
        <taxon>Actinomycetota</taxon>
        <taxon>Actinomycetes</taxon>
        <taxon>Mycobacteriales</taxon>
        <taxon>Corynebacteriaceae</taxon>
        <taxon>Corynebacterium</taxon>
    </lineage>
</organism>
<feature type="region of interest" description="Disordered" evidence="1">
    <location>
        <begin position="9"/>
        <end position="117"/>
    </location>
</feature>
<reference evidence="2 3" key="1">
    <citation type="journal article" date="2015" name="Genome Announc.">
        <title>Complete Genome Sequence of the Type Strain Corynebacterium testudinoris DSM 44614, Recovered from Necrotic Lesions in the Mouth of a Tortoise.</title>
        <authorList>
            <person name="Ruckert C."/>
            <person name="Kriete M."/>
            <person name="Jaenicke S."/>
            <person name="Winkler A."/>
            <person name="Tauch A."/>
        </authorList>
    </citation>
    <scope>NUCLEOTIDE SEQUENCE [LARGE SCALE GENOMIC DNA]</scope>
    <source>
        <strain evidence="2 3">DSM 44614</strain>
    </source>
</reference>
<evidence type="ECO:0000256" key="1">
    <source>
        <dbReference type="SAM" id="MobiDB-lite"/>
    </source>
</evidence>
<dbReference type="PATRIC" id="fig|136857.5.peg.896"/>
<keyword evidence="3" id="KW-1185">Reference proteome</keyword>
<feature type="compositionally biased region" description="Polar residues" evidence="1">
    <location>
        <begin position="61"/>
        <end position="71"/>
    </location>
</feature>
<gene>
    <name evidence="2" type="ORF">CTEST_04525</name>
</gene>
<feature type="compositionally biased region" description="Basic and acidic residues" evidence="1">
    <location>
        <begin position="94"/>
        <end position="104"/>
    </location>
</feature>
<dbReference type="EMBL" id="CP011545">
    <property type="protein sequence ID" value="AKK08352.1"/>
    <property type="molecule type" value="Genomic_DNA"/>
</dbReference>
<dbReference type="KEGG" id="cted:CTEST_04525"/>
<sequence>MRKVYKVIQGTFHPTSRTFPPGGNAPDRSSDKSGGAFAATSTGEVLLTDHLHSVPAVDSDPNLSSSRTSLPNRPRSKTTDVPSKRVCRLNDLLQHSEHPEHLSDVSHGNRGAYDEVP</sequence>
<name>A0A0G3HB10_9CORY</name>
<reference evidence="3" key="2">
    <citation type="submission" date="2015-05" db="EMBL/GenBank/DDBJ databases">
        <title>Complete genome sequence of Corynebacterium testudinoris DSM 44614, recovered from necrotic lesions in the mouth of a tortoise.</title>
        <authorList>
            <person name="Ruckert C."/>
            <person name="Albersmeier A."/>
            <person name="Winkler A."/>
            <person name="Tauch A."/>
        </authorList>
    </citation>
    <scope>NUCLEOTIDE SEQUENCE [LARGE SCALE GENOMIC DNA]</scope>
    <source>
        <strain evidence="3">DSM 44614</strain>
    </source>
</reference>
<proteinExistence type="predicted"/>
<dbReference type="Proteomes" id="UP000035540">
    <property type="component" value="Chromosome"/>
</dbReference>
<accession>A0A0G3HB10</accession>
<protein>
    <submittedName>
        <fullName evidence="2">Uncharacterized protein</fullName>
    </submittedName>
</protein>
<dbReference type="AlphaFoldDB" id="A0A0G3HB10"/>
<evidence type="ECO:0000313" key="2">
    <source>
        <dbReference type="EMBL" id="AKK08352.1"/>
    </source>
</evidence>